<dbReference type="RefSeq" id="WP_046237317.1">
    <property type="nucleotide sequence ID" value="NZ_LJQC01000595.1"/>
</dbReference>
<dbReference type="Proteomes" id="UP000051335">
    <property type="component" value="Unassembled WGS sequence"/>
</dbReference>
<dbReference type="PATRIC" id="fig|317659.3.peg.5687"/>
<accession>A0A0P9NG51</accession>
<evidence type="ECO:0000313" key="2">
    <source>
        <dbReference type="Proteomes" id="UP000051335"/>
    </source>
</evidence>
<keyword evidence="2" id="KW-1185">Reference proteome</keyword>
<name>A0A0P9NG51_9PSED</name>
<dbReference type="AlphaFoldDB" id="A0A0P9NG51"/>
<proteinExistence type="predicted"/>
<gene>
    <name evidence="1" type="ORF">ALO75_03644</name>
</gene>
<sequence>MDPSIVFDEIKTAIYNWLQGKVGIDEKSANKAIAEITLETKFSDLEKKYGALDKTILLYPVLMEIMRQERSPGEETDTQIPDRFTESYADELADLGYVVGATVTIDVTGPVVLDAAAIKAMVNDDFMKSIRPRFTTAVQTEIENVKTVGDLVKSMTSSPTSSTT</sequence>
<comment type="caution">
    <text evidence="1">The sequence shown here is derived from an EMBL/GenBank/DDBJ whole genome shotgun (WGS) entry which is preliminary data.</text>
</comment>
<dbReference type="EMBL" id="LJQC01000595">
    <property type="protein sequence ID" value="KPW97672.1"/>
    <property type="molecule type" value="Genomic_DNA"/>
</dbReference>
<evidence type="ECO:0000313" key="1">
    <source>
        <dbReference type="EMBL" id="KPW97672.1"/>
    </source>
</evidence>
<reference evidence="1 2" key="1">
    <citation type="submission" date="2015-09" db="EMBL/GenBank/DDBJ databases">
        <title>Genome announcement of multiple Pseudomonas syringae strains.</title>
        <authorList>
            <person name="Thakur S."/>
            <person name="Wang P.W."/>
            <person name="Gong Y."/>
            <person name="Weir B.S."/>
            <person name="Guttman D.S."/>
        </authorList>
    </citation>
    <scope>NUCLEOTIDE SEQUENCE [LARGE SCALE GENOMIC DNA]</scope>
    <source>
        <strain evidence="1 2">ICMP17001</strain>
    </source>
</reference>
<protein>
    <submittedName>
        <fullName evidence="1">Uncharacterized protein</fullName>
    </submittedName>
</protein>
<organism evidence="1 2">
    <name type="scientific">Pseudomonas syringae pv. coryli</name>
    <dbReference type="NCBI Taxonomy" id="317659"/>
    <lineage>
        <taxon>Bacteria</taxon>
        <taxon>Pseudomonadati</taxon>
        <taxon>Pseudomonadota</taxon>
        <taxon>Gammaproteobacteria</taxon>
        <taxon>Pseudomonadales</taxon>
        <taxon>Pseudomonadaceae</taxon>
        <taxon>Pseudomonas</taxon>
    </lineage>
</organism>